<dbReference type="AlphaFoldDB" id="A0A445BHA7"/>
<dbReference type="PANTHER" id="PTHR47718:SF15">
    <property type="entry name" value="PROTEIN FAR1-RELATED SEQUENCE 5-LIKE"/>
    <property type="match status" value="1"/>
</dbReference>
<organism evidence="3 4">
    <name type="scientific">Arachis hypogaea</name>
    <name type="common">Peanut</name>
    <dbReference type="NCBI Taxonomy" id="3818"/>
    <lineage>
        <taxon>Eukaryota</taxon>
        <taxon>Viridiplantae</taxon>
        <taxon>Streptophyta</taxon>
        <taxon>Embryophyta</taxon>
        <taxon>Tracheophyta</taxon>
        <taxon>Spermatophyta</taxon>
        <taxon>Magnoliopsida</taxon>
        <taxon>eudicotyledons</taxon>
        <taxon>Gunneridae</taxon>
        <taxon>Pentapetalae</taxon>
        <taxon>rosids</taxon>
        <taxon>fabids</taxon>
        <taxon>Fabales</taxon>
        <taxon>Fabaceae</taxon>
        <taxon>Papilionoideae</taxon>
        <taxon>50 kb inversion clade</taxon>
        <taxon>dalbergioids sensu lato</taxon>
        <taxon>Dalbergieae</taxon>
        <taxon>Pterocarpus clade</taxon>
        <taxon>Arachis</taxon>
    </lineage>
</organism>
<dbReference type="InterPro" id="IPR004330">
    <property type="entry name" value="FAR1_DNA_bnd_dom"/>
</dbReference>
<keyword evidence="4" id="KW-1185">Reference proteome</keyword>
<dbReference type="STRING" id="3818.A0A445BHA7"/>
<comment type="caution">
    <text evidence="3">The sequence shown here is derived from an EMBL/GenBank/DDBJ whole genome shotgun (WGS) entry which is preliminary data.</text>
</comment>
<sequence length="368" mass="42505">MVDLIRKSSHNQIGNVSAEVHLFGWIIPTFRMLSTESINRVNFVGLSVDAAKKYVFSDFDVAYAFYNAFGRVNGFSIRKFKVGSSEIDKSILWQTFVCSRQGYHIFRGVNETYRKRAPKPETRCGCVAQMKSRVNFEVFCDVMAFDATYKINKYKFPLVVFSGVNHHLQIIVFGSVIVVDKGEGTYIWLLQRFVEAMNGKRLDVVITDGAKAMKLAIENVFLDVHHRLCGWHLLRNATANVSNPNFTQQFRKCMLGDYEIDEFEERWASMVNSFGVKDMEWVETTYGIKDMWATAHMKGKFFAGLRTTSRCEALHSQVARFVKSGYSIKEFFHHFCRWMGLFRNNEAEADYYTSYGYLIIQTQVQALE</sequence>
<proteinExistence type="predicted"/>
<dbReference type="Pfam" id="PF03101">
    <property type="entry name" value="FAR1"/>
    <property type="match status" value="1"/>
</dbReference>
<feature type="domain" description="MULE transposase" evidence="2">
    <location>
        <begin position="142"/>
        <end position="236"/>
    </location>
</feature>
<gene>
    <name evidence="3" type="ORF">Ahy_A09g042999</name>
</gene>
<protein>
    <submittedName>
        <fullName evidence="3">Uncharacterized protein</fullName>
    </submittedName>
</protein>
<dbReference type="EMBL" id="SDMP01000009">
    <property type="protein sequence ID" value="RYR38053.1"/>
    <property type="molecule type" value="Genomic_DNA"/>
</dbReference>
<feature type="domain" description="FAR1" evidence="1">
    <location>
        <begin position="65"/>
        <end position="137"/>
    </location>
</feature>
<dbReference type="PANTHER" id="PTHR47718">
    <property type="entry name" value="OS01G0519700 PROTEIN"/>
    <property type="match status" value="1"/>
</dbReference>
<evidence type="ECO:0000313" key="4">
    <source>
        <dbReference type="Proteomes" id="UP000289738"/>
    </source>
</evidence>
<accession>A0A445BHA7</accession>
<dbReference type="Proteomes" id="UP000289738">
    <property type="component" value="Chromosome A09"/>
</dbReference>
<evidence type="ECO:0000259" key="1">
    <source>
        <dbReference type="Pfam" id="PF03101"/>
    </source>
</evidence>
<evidence type="ECO:0000313" key="3">
    <source>
        <dbReference type="EMBL" id="RYR38053.1"/>
    </source>
</evidence>
<name>A0A445BHA7_ARAHY</name>
<evidence type="ECO:0000259" key="2">
    <source>
        <dbReference type="Pfam" id="PF10551"/>
    </source>
</evidence>
<reference evidence="3 4" key="1">
    <citation type="submission" date="2019-01" db="EMBL/GenBank/DDBJ databases">
        <title>Sequencing of cultivated peanut Arachis hypogaea provides insights into genome evolution and oil improvement.</title>
        <authorList>
            <person name="Chen X."/>
        </authorList>
    </citation>
    <scope>NUCLEOTIDE SEQUENCE [LARGE SCALE GENOMIC DNA]</scope>
    <source>
        <strain evidence="4">cv. Fuhuasheng</strain>
        <tissue evidence="3">Leaves</tissue>
    </source>
</reference>
<dbReference type="Pfam" id="PF10551">
    <property type="entry name" value="MULE"/>
    <property type="match status" value="1"/>
</dbReference>
<dbReference type="InterPro" id="IPR018289">
    <property type="entry name" value="MULE_transposase_dom"/>
</dbReference>